<sequence>MLPREPLDMMLVGTRTPAQLTSLLPLVSNTVPPTFADDPR</sequence>
<gene>
    <name evidence="1" type="ORF">PC129_g6626</name>
</gene>
<organism evidence="1 2">
    <name type="scientific">Phytophthora cactorum</name>
    <dbReference type="NCBI Taxonomy" id="29920"/>
    <lineage>
        <taxon>Eukaryota</taxon>
        <taxon>Sar</taxon>
        <taxon>Stramenopiles</taxon>
        <taxon>Oomycota</taxon>
        <taxon>Peronosporomycetes</taxon>
        <taxon>Peronosporales</taxon>
        <taxon>Peronosporaceae</taxon>
        <taxon>Phytophthora</taxon>
    </lineage>
</organism>
<evidence type="ECO:0000313" key="2">
    <source>
        <dbReference type="Proteomes" id="UP000760860"/>
    </source>
</evidence>
<dbReference type="AlphaFoldDB" id="A0A8T1ICW5"/>
<comment type="caution">
    <text evidence="1">The sequence shown here is derived from an EMBL/GenBank/DDBJ whole genome shotgun (WGS) entry which is preliminary data.</text>
</comment>
<dbReference type="Proteomes" id="UP000760860">
    <property type="component" value="Unassembled WGS sequence"/>
</dbReference>
<proteinExistence type="predicted"/>
<name>A0A8T1ICW5_9STRA</name>
<protein>
    <submittedName>
        <fullName evidence="1">Uncharacterized protein</fullName>
    </submittedName>
</protein>
<dbReference type="EMBL" id="RCMV01000172">
    <property type="protein sequence ID" value="KAG3222660.1"/>
    <property type="molecule type" value="Genomic_DNA"/>
</dbReference>
<accession>A0A8T1ICW5</accession>
<evidence type="ECO:0000313" key="1">
    <source>
        <dbReference type="EMBL" id="KAG3222660.1"/>
    </source>
</evidence>
<reference evidence="1" key="1">
    <citation type="submission" date="2018-05" db="EMBL/GenBank/DDBJ databases">
        <title>Effector identification in a new, highly contiguous assembly of the strawberry crown rot pathogen Phytophthora cactorum.</title>
        <authorList>
            <person name="Armitage A.D."/>
            <person name="Nellist C.F."/>
            <person name="Bates H."/>
            <person name="Vickerstaff R.J."/>
            <person name="Harrison R.J."/>
        </authorList>
    </citation>
    <scope>NUCLEOTIDE SEQUENCE</scope>
    <source>
        <strain evidence="1">P421</strain>
    </source>
</reference>